<sequence length="63" mass="7411">MLPWLMVYDHTNYARWGPVYQADIKASEYSAPEVFKVFIEGHFVVRLKENESTEYLSIKILSV</sequence>
<keyword evidence="2" id="KW-1185">Reference proteome</keyword>
<protein>
    <submittedName>
        <fullName evidence="1">Uncharacterized protein</fullName>
    </submittedName>
</protein>
<gene>
    <name evidence="1" type="ORF">DPMN_041499</name>
</gene>
<evidence type="ECO:0000313" key="1">
    <source>
        <dbReference type="EMBL" id="KAH3735039.1"/>
    </source>
</evidence>
<dbReference type="Proteomes" id="UP000828390">
    <property type="component" value="Unassembled WGS sequence"/>
</dbReference>
<reference evidence="1" key="2">
    <citation type="submission" date="2020-11" db="EMBL/GenBank/DDBJ databases">
        <authorList>
            <person name="McCartney M.A."/>
            <person name="Auch B."/>
            <person name="Kono T."/>
            <person name="Mallez S."/>
            <person name="Becker A."/>
            <person name="Gohl D.M."/>
            <person name="Silverstein K.A.T."/>
            <person name="Koren S."/>
            <person name="Bechman K.B."/>
            <person name="Herman A."/>
            <person name="Abrahante J.E."/>
            <person name="Garbe J."/>
        </authorList>
    </citation>
    <scope>NUCLEOTIDE SEQUENCE</scope>
    <source>
        <strain evidence="1">Duluth1</strain>
        <tissue evidence="1">Whole animal</tissue>
    </source>
</reference>
<comment type="caution">
    <text evidence="1">The sequence shown here is derived from an EMBL/GenBank/DDBJ whole genome shotgun (WGS) entry which is preliminary data.</text>
</comment>
<dbReference type="AlphaFoldDB" id="A0A9D4HW53"/>
<proteinExistence type="predicted"/>
<accession>A0A9D4HW53</accession>
<reference evidence="1" key="1">
    <citation type="journal article" date="2019" name="bioRxiv">
        <title>The Genome of the Zebra Mussel, Dreissena polymorpha: A Resource for Invasive Species Research.</title>
        <authorList>
            <person name="McCartney M.A."/>
            <person name="Auch B."/>
            <person name="Kono T."/>
            <person name="Mallez S."/>
            <person name="Zhang Y."/>
            <person name="Obille A."/>
            <person name="Becker A."/>
            <person name="Abrahante J.E."/>
            <person name="Garbe J."/>
            <person name="Badalamenti J.P."/>
            <person name="Herman A."/>
            <person name="Mangelson H."/>
            <person name="Liachko I."/>
            <person name="Sullivan S."/>
            <person name="Sone E.D."/>
            <person name="Koren S."/>
            <person name="Silverstein K.A.T."/>
            <person name="Beckman K.B."/>
            <person name="Gohl D.M."/>
        </authorList>
    </citation>
    <scope>NUCLEOTIDE SEQUENCE</scope>
    <source>
        <strain evidence="1">Duluth1</strain>
        <tissue evidence="1">Whole animal</tissue>
    </source>
</reference>
<name>A0A9D4HW53_DREPO</name>
<evidence type="ECO:0000313" key="2">
    <source>
        <dbReference type="Proteomes" id="UP000828390"/>
    </source>
</evidence>
<organism evidence="1 2">
    <name type="scientific">Dreissena polymorpha</name>
    <name type="common">Zebra mussel</name>
    <name type="synonym">Mytilus polymorpha</name>
    <dbReference type="NCBI Taxonomy" id="45954"/>
    <lineage>
        <taxon>Eukaryota</taxon>
        <taxon>Metazoa</taxon>
        <taxon>Spiralia</taxon>
        <taxon>Lophotrochozoa</taxon>
        <taxon>Mollusca</taxon>
        <taxon>Bivalvia</taxon>
        <taxon>Autobranchia</taxon>
        <taxon>Heteroconchia</taxon>
        <taxon>Euheterodonta</taxon>
        <taxon>Imparidentia</taxon>
        <taxon>Neoheterodontei</taxon>
        <taxon>Myida</taxon>
        <taxon>Dreissenoidea</taxon>
        <taxon>Dreissenidae</taxon>
        <taxon>Dreissena</taxon>
    </lineage>
</organism>
<dbReference type="EMBL" id="JAIWYP010000011">
    <property type="protein sequence ID" value="KAH3735039.1"/>
    <property type="molecule type" value="Genomic_DNA"/>
</dbReference>
<dbReference type="PANTHER" id="PTHR47018">
    <property type="entry name" value="CXC DOMAIN-CONTAINING PROTEIN-RELATED"/>
    <property type="match status" value="1"/>
</dbReference>